<dbReference type="STRING" id="171291.SAMN02745154_00557"/>
<dbReference type="PANTHER" id="PTHR43806">
    <property type="entry name" value="PEPTIDASE S8"/>
    <property type="match status" value="1"/>
</dbReference>
<dbReference type="GO" id="GO:0006508">
    <property type="term" value="P:proteolysis"/>
    <property type="evidence" value="ECO:0007669"/>
    <property type="project" value="UniProtKB-KW"/>
</dbReference>
<dbReference type="InterPro" id="IPR023828">
    <property type="entry name" value="Peptidase_S8_Ser-AS"/>
</dbReference>
<dbReference type="AlphaFoldDB" id="A0A1T4LWT7"/>
<dbReference type="PANTHER" id="PTHR43806:SF11">
    <property type="entry name" value="CEREVISIN-RELATED"/>
    <property type="match status" value="1"/>
</dbReference>
<keyword evidence="7" id="KW-1185">Reference proteome</keyword>
<evidence type="ECO:0000256" key="3">
    <source>
        <dbReference type="ARBA" id="ARBA00022801"/>
    </source>
</evidence>
<dbReference type="InterPro" id="IPR000209">
    <property type="entry name" value="Peptidase_S8/S53_dom"/>
</dbReference>
<proteinExistence type="inferred from homology"/>
<evidence type="ECO:0000256" key="1">
    <source>
        <dbReference type="ARBA" id="ARBA00011073"/>
    </source>
</evidence>
<dbReference type="Proteomes" id="UP000190389">
    <property type="component" value="Unassembled WGS sequence"/>
</dbReference>
<evidence type="ECO:0000313" key="6">
    <source>
        <dbReference type="EMBL" id="SJZ58904.1"/>
    </source>
</evidence>
<sequence>MKKIVKWLSLLFASVTVPFFGAVFISANINNNETKIKLNPKQDIYLSKYEYDILKSFYSHYYDKLGLKYHLNDTSNGILDQNSPYNRVGIVEINKNKYLDFIPSQLKNFSLNIHNVDSEEDSHGEAVSSIIGGDTGINKKANMFYSVLGNDSISSESQIRRSIEYMIKNNVRIINFSLGGADIFNLKRFGGNYVEKFESKFGVPLFQEKVHLARRQYNQETKTYSIDYSYKILDWVNIKPYDENNYYYKLNLNDDWFIKGLTSWLLTYYFIKGNESNYEDLIINSYFDDLLTRVIDEYSIKNDLIFVMSAGNGRRYLNYFERYGSSILYNFEDFMSYFIHLYNKRFQSSVRKQLEFIHRNNVLLSKMFNEWHQTNGNHYANADKFIEQFFNKRASKNAIYVGAADYNNQPTAFSSYNFYPNTISPLISAYGNHRNEDDLIIKRMTNNDKLTRTYKLNQLSHYKSNTKFYEYLEFINDFDGTSMAAPMITGLISLLHTQFQRNFSVSEIKNLLVSSSTYANTDTIKYSWHHYPYDYQDVWRKNRSKSKTGFGIPKYFKMVQLVKDNKLKQFKKHREPAEKYHESDILLSMGQNIYSQKNIIQHITTTVSFKYIDTYSVIKDYLKQSANNMNDYVKMEVLSKMLDKAERLIPNIKDEFTTNIIDTFSYIYDDNWSRLRQSQSPDASVERTYFGSHKRKYLEHNVYVDLKQLVDIKDFFNRFKDKINDWNILPNWLTIEHIQEAISRVYHNFIDRHLNLLYYNEVI</sequence>
<reference evidence="7" key="1">
    <citation type="submission" date="2017-02" db="EMBL/GenBank/DDBJ databases">
        <authorList>
            <person name="Varghese N."/>
            <person name="Submissions S."/>
        </authorList>
    </citation>
    <scope>NUCLEOTIDE SEQUENCE [LARGE SCALE GENOMIC DNA]</scope>
    <source>
        <strain evidence="7">ATCC 27862</strain>
    </source>
</reference>
<name>A0A1T4LWT7_9BACT</name>
<comment type="similarity">
    <text evidence="1">Belongs to the peptidase S8 family.</text>
</comment>
<dbReference type="InterPro" id="IPR050131">
    <property type="entry name" value="Peptidase_S8_subtilisin-like"/>
</dbReference>
<evidence type="ECO:0000313" key="7">
    <source>
        <dbReference type="Proteomes" id="UP000190389"/>
    </source>
</evidence>
<evidence type="ECO:0000259" key="5">
    <source>
        <dbReference type="Pfam" id="PF00082"/>
    </source>
</evidence>
<dbReference type="EMBL" id="FUXF01000022">
    <property type="protein sequence ID" value="SJZ58904.1"/>
    <property type="molecule type" value="Genomic_DNA"/>
</dbReference>
<accession>A0A1T4LWT7</accession>
<protein>
    <submittedName>
        <fullName evidence="6">Subtilase family protein</fullName>
    </submittedName>
</protein>
<dbReference type="Pfam" id="PF00082">
    <property type="entry name" value="Peptidase_S8"/>
    <property type="match status" value="2"/>
</dbReference>
<dbReference type="InterPro" id="IPR036852">
    <property type="entry name" value="Peptidase_S8/S53_dom_sf"/>
</dbReference>
<dbReference type="GO" id="GO:0005615">
    <property type="term" value="C:extracellular space"/>
    <property type="evidence" value="ECO:0007669"/>
    <property type="project" value="TreeGrafter"/>
</dbReference>
<feature type="domain" description="Peptidase S8/S53" evidence="5">
    <location>
        <begin position="297"/>
        <end position="521"/>
    </location>
</feature>
<dbReference type="OrthoDB" id="401453at2"/>
<dbReference type="GO" id="GO:0004252">
    <property type="term" value="F:serine-type endopeptidase activity"/>
    <property type="evidence" value="ECO:0007669"/>
    <property type="project" value="InterPro"/>
</dbReference>
<gene>
    <name evidence="6" type="ORF">SAMN02745154_00557</name>
</gene>
<evidence type="ECO:0000256" key="2">
    <source>
        <dbReference type="ARBA" id="ARBA00022670"/>
    </source>
</evidence>
<keyword evidence="3" id="KW-0378">Hydrolase</keyword>
<keyword evidence="2" id="KW-0645">Protease</keyword>
<evidence type="ECO:0000256" key="4">
    <source>
        <dbReference type="ARBA" id="ARBA00022825"/>
    </source>
</evidence>
<dbReference type="SUPFAM" id="SSF52743">
    <property type="entry name" value="Subtilisin-like"/>
    <property type="match status" value="1"/>
</dbReference>
<dbReference type="RefSeq" id="WP_078747270.1">
    <property type="nucleotide sequence ID" value="NZ_CP137850.1"/>
</dbReference>
<feature type="domain" description="Peptidase S8/S53" evidence="5">
    <location>
        <begin position="115"/>
        <end position="180"/>
    </location>
</feature>
<organism evidence="6 7">
    <name type="scientific">Mycoplasmopsis verecunda</name>
    <dbReference type="NCBI Taxonomy" id="171291"/>
    <lineage>
        <taxon>Bacteria</taxon>
        <taxon>Bacillati</taxon>
        <taxon>Mycoplasmatota</taxon>
        <taxon>Mycoplasmoidales</taxon>
        <taxon>Metamycoplasmataceae</taxon>
        <taxon>Mycoplasmopsis</taxon>
    </lineage>
</organism>
<dbReference type="PROSITE" id="PS00138">
    <property type="entry name" value="SUBTILASE_SER"/>
    <property type="match status" value="1"/>
</dbReference>
<keyword evidence="4" id="KW-0720">Serine protease</keyword>
<dbReference type="Gene3D" id="3.40.50.200">
    <property type="entry name" value="Peptidase S8/S53 domain"/>
    <property type="match status" value="2"/>
</dbReference>